<sequence length="156" mass="17028">MEWSRVEIEMHGASARATPSPGVEVPGLDASAEEMHTEFLATLYHLDDVRAGHDRVVSDVAAPVEMAKSLAREIQPLEDLLREFGGSHTDDRITIPLPTALPDKLVVEKFAGDEGDVVRLIAPERFGGVLRKFELPEGRRLTGVSWGEGALSLTMD</sequence>
<comment type="caution">
    <text evidence="1">The sequence shown here is derived from an EMBL/GenBank/DDBJ whole genome shotgun (WGS) entry which is preliminary data.</text>
</comment>
<protein>
    <recommendedName>
        <fullName evidence="3">ArsA HSP20-like domain-containing protein</fullName>
    </recommendedName>
</protein>
<reference evidence="1 2" key="1">
    <citation type="journal article" date="2015" name="Nat. Commun.">
        <title>Genomic and transcriptomic evidence for scavenging of diverse organic compounds by widespread deep-sea archaea.</title>
        <authorList>
            <person name="Li M."/>
            <person name="Baker B.J."/>
            <person name="Anantharaman K."/>
            <person name="Jain S."/>
            <person name="Breier J.A."/>
            <person name="Dick G.J."/>
        </authorList>
    </citation>
    <scope>NUCLEOTIDE SEQUENCE [LARGE SCALE GENOMIC DNA]</scope>
    <source>
        <strain evidence="1">Cayman_51_deep</strain>
    </source>
</reference>
<evidence type="ECO:0008006" key="3">
    <source>
        <dbReference type="Google" id="ProtNLM"/>
    </source>
</evidence>
<organism evidence="1 2">
    <name type="scientific">Candidatus Thalassarchaeum betae</name>
    <dbReference type="NCBI Taxonomy" id="2599289"/>
    <lineage>
        <taxon>Archaea</taxon>
        <taxon>Methanobacteriati</taxon>
        <taxon>Thermoplasmatota</taxon>
        <taxon>Candidatus Poseidoniia</taxon>
        <taxon>Candidatus Poseidoniales</taxon>
        <taxon>Candidatus Thalassarchaeaceae</taxon>
        <taxon>Candidatus Thalassarchaeum</taxon>
    </lineage>
</organism>
<accession>A0A2V3HT12</accession>
<dbReference type="EMBL" id="PSPG01000002">
    <property type="protein sequence ID" value="PXF22278.1"/>
    <property type="molecule type" value="Genomic_DNA"/>
</dbReference>
<name>A0A2V3HT12_9ARCH</name>
<proteinExistence type="predicted"/>
<dbReference type="Proteomes" id="UP000248161">
    <property type="component" value="Unassembled WGS sequence"/>
</dbReference>
<gene>
    <name evidence="1" type="ORF">CXX69_01495</name>
</gene>
<evidence type="ECO:0000313" key="1">
    <source>
        <dbReference type="EMBL" id="PXF22278.1"/>
    </source>
</evidence>
<evidence type="ECO:0000313" key="2">
    <source>
        <dbReference type="Proteomes" id="UP000248161"/>
    </source>
</evidence>
<dbReference type="AlphaFoldDB" id="A0A2V3HT12"/>